<feature type="compositionally biased region" description="Low complexity" evidence="2">
    <location>
        <begin position="352"/>
        <end position="362"/>
    </location>
</feature>
<accession>A0A6A6JJV1</accession>
<dbReference type="InterPro" id="IPR000571">
    <property type="entry name" value="Znf_CCCH"/>
</dbReference>
<evidence type="ECO:0000313" key="4">
    <source>
        <dbReference type="EMBL" id="KAF2276742.1"/>
    </source>
</evidence>
<feature type="compositionally biased region" description="Polar residues" evidence="2">
    <location>
        <begin position="326"/>
        <end position="339"/>
    </location>
</feature>
<feature type="region of interest" description="Disordered" evidence="2">
    <location>
        <begin position="84"/>
        <end position="176"/>
    </location>
</feature>
<feature type="compositionally biased region" description="Polar residues" evidence="2">
    <location>
        <begin position="395"/>
        <end position="415"/>
    </location>
</feature>
<feature type="compositionally biased region" description="Basic and acidic residues" evidence="2">
    <location>
        <begin position="93"/>
        <end position="107"/>
    </location>
</feature>
<reference evidence="4" key="1">
    <citation type="journal article" date="2020" name="Stud. Mycol.">
        <title>101 Dothideomycetes genomes: a test case for predicting lifestyles and emergence of pathogens.</title>
        <authorList>
            <person name="Haridas S."/>
            <person name="Albert R."/>
            <person name="Binder M."/>
            <person name="Bloem J."/>
            <person name="Labutti K."/>
            <person name="Salamov A."/>
            <person name="Andreopoulos B."/>
            <person name="Baker S."/>
            <person name="Barry K."/>
            <person name="Bills G."/>
            <person name="Bluhm B."/>
            <person name="Cannon C."/>
            <person name="Castanera R."/>
            <person name="Culley D."/>
            <person name="Daum C."/>
            <person name="Ezra D."/>
            <person name="Gonzalez J."/>
            <person name="Henrissat B."/>
            <person name="Kuo A."/>
            <person name="Liang C."/>
            <person name="Lipzen A."/>
            <person name="Lutzoni F."/>
            <person name="Magnuson J."/>
            <person name="Mondo S."/>
            <person name="Nolan M."/>
            <person name="Ohm R."/>
            <person name="Pangilinan J."/>
            <person name="Park H.-J."/>
            <person name="Ramirez L."/>
            <person name="Alfaro M."/>
            <person name="Sun H."/>
            <person name="Tritt A."/>
            <person name="Yoshinaga Y."/>
            <person name="Zwiers L.-H."/>
            <person name="Turgeon B."/>
            <person name="Goodwin S."/>
            <person name="Spatafora J."/>
            <person name="Crous P."/>
            <person name="Grigoriev I."/>
        </authorList>
    </citation>
    <scope>NUCLEOTIDE SEQUENCE</scope>
    <source>
        <strain evidence="4">CBS 379.55</strain>
    </source>
</reference>
<dbReference type="EMBL" id="ML986492">
    <property type="protein sequence ID" value="KAF2276742.1"/>
    <property type="molecule type" value="Genomic_DNA"/>
</dbReference>
<gene>
    <name evidence="4" type="ORF">EI97DRAFT_466878</name>
</gene>
<evidence type="ECO:0000256" key="1">
    <source>
        <dbReference type="PROSITE-ProRule" id="PRU00723"/>
    </source>
</evidence>
<feature type="compositionally biased region" description="Polar residues" evidence="2">
    <location>
        <begin position="363"/>
        <end position="380"/>
    </location>
</feature>
<dbReference type="OrthoDB" id="5355510at2759"/>
<proteinExistence type="predicted"/>
<keyword evidence="1" id="KW-0863">Zinc-finger</keyword>
<dbReference type="RefSeq" id="XP_033654281.1">
    <property type="nucleotide sequence ID" value="XM_033801559.1"/>
</dbReference>
<feature type="zinc finger region" description="C3H1-type" evidence="1">
    <location>
        <begin position="203"/>
        <end position="232"/>
    </location>
</feature>
<feature type="compositionally biased region" description="Basic and acidic residues" evidence="2">
    <location>
        <begin position="314"/>
        <end position="324"/>
    </location>
</feature>
<dbReference type="GeneID" id="54554734"/>
<keyword evidence="1" id="KW-0862">Zinc</keyword>
<protein>
    <recommendedName>
        <fullName evidence="3">C3H1-type domain-containing protein</fullName>
    </recommendedName>
</protein>
<feature type="region of interest" description="Disordered" evidence="2">
    <location>
        <begin position="314"/>
        <end position="450"/>
    </location>
</feature>
<name>A0A6A6JJV1_WESOR</name>
<feature type="compositionally biased region" description="Basic and acidic residues" evidence="2">
    <location>
        <begin position="118"/>
        <end position="142"/>
    </location>
</feature>
<dbReference type="Proteomes" id="UP000800097">
    <property type="component" value="Unassembled WGS sequence"/>
</dbReference>
<organism evidence="4 5">
    <name type="scientific">Westerdykella ornata</name>
    <dbReference type="NCBI Taxonomy" id="318751"/>
    <lineage>
        <taxon>Eukaryota</taxon>
        <taxon>Fungi</taxon>
        <taxon>Dikarya</taxon>
        <taxon>Ascomycota</taxon>
        <taxon>Pezizomycotina</taxon>
        <taxon>Dothideomycetes</taxon>
        <taxon>Pleosporomycetidae</taxon>
        <taxon>Pleosporales</taxon>
        <taxon>Sporormiaceae</taxon>
        <taxon>Westerdykella</taxon>
    </lineage>
</organism>
<evidence type="ECO:0000259" key="3">
    <source>
        <dbReference type="PROSITE" id="PS50103"/>
    </source>
</evidence>
<dbReference type="GO" id="GO:0008270">
    <property type="term" value="F:zinc ion binding"/>
    <property type="evidence" value="ECO:0007669"/>
    <property type="project" value="UniProtKB-KW"/>
</dbReference>
<dbReference type="PROSITE" id="PS50103">
    <property type="entry name" value="ZF_C3H1"/>
    <property type="match status" value="1"/>
</dbReference>
<feature type="compositionally biased region" description="Polar residues" evidence="2">
    <location>
        <begin position="498"/>
        <end position="507"/>
    </location>
</feature>
<dbReference type="AlphaFoldDB" id="A0A6A6JJV1"/>
<evidence type="ECO:0000313" key="5">
    <source>
        <dbReference type="Proteomes" id="UP000800097"/>
    </source>
</evidence>
<keyword evidence="5" id="KW-1185">Reference proteome</keyword>
<keyword evidence="1" id="KW-0479">Metal-binding</keyword>
<feature type="region of interest" description="Disordered" evidence="2">
    <location>
        <begin position="492"/>
        <end position="514"/>
    </location>
</feature>
<feature type="compositionally biased region" description="Low complexity" evidence="2">
    <location>
        <begin position="151"/>
        <end position="161"/>
    </location>
</feature>
<feature type="domain" description="C3H1-type" evidence="3">
    <location>
        <begin position="203"/>
        <end position="232"/>
    </location>
</feature>
<sequence length="514" mass="57359">MVVLESESAASTQRAQLPTGIRYYIVRPDKTMVPLVPADQLPFQLNGIPRQLSHQQLSSEKWEYFADTNDPKTIFSVRAWDADTGTHKAPSHSHRDIRETRPARETTVEPSTPPRTHVAPDHNVRMNANDKRSTPEAKEHPSSPRFSQLESPRLPVSSSRPVAREPEKSPTSLTASIANVYRKDAQRLGYTPVLPPSGIKPDASKKEYCTHWISRGECAFMAQGCLYKHEMPSLEKLREIGFKNEPRWWKEKNAIQSRGPTWMQRRLQHTTEDENDVEEGEVIPKPGQEHVHDLFKRIKSSSDRTVMKQLNQERTKTALEEEARPTTVSAAREQTSNASAPLIDFEPPVITSSRRSSCSSSSAGLSTDTEPSSSARSSGTGPRVRRSGTREKSTTMDQRSSLPRENSEAKSQTTKVVPFKRSGSTVGSKSVRPHTYPNQTASAKPATKGGLALSKHAVPAITDTLSATTRTRMDEDESSAGIRKQLNKLKREHHANMKQRQNASEQKSLIPDLI</sequence>
<evidence type="ECO:0000256" key="2">
    <source>
        <dbReference type="SAM" id="MobiDB-lite"/>
    </source>
</evidence>